<dbReference type="Proteomes" id="UP000694398">
    <property type="component" value="Unassembled WGS sequence"/>
</dbReference>
<dbReference type="Pfam" id="PF03073">
    <property type="entry name" value="TspO_MBR"/>
    <property type="match status" value="1"/>
</dbReference>
<accession>A0A8C2VNL7</accession>
<dbReference type="GO" id="GO:0032367">
    <property type="term" value="P:intracellular cholesterol transport"/>
    <property type="evidence" value="ECO:0007669"/>
    <property type="project" value="Ensembl"/>
</dbReference>
<feature type="transmembrane region" description="Helical" evidence="6">
    <location>
        <begin position="7"/>
        <end position="27"/>
    </location>
</feature>
<evidence type="ECO:0000313" key="7">
    <source>
        <dbReference type="Ensembl" id="ENSCLAP00000017339.1"/>
    </source>
</evidence>
<evidence type="ECO:0000256" key="4">
    <source>
        <dbReference type="ARBA" id="ARBA00022989"/>
    </source>
</evidence>
<keyword evidence="3 6" id="KW-0812">Transmembrane</keyword>
<comment type="similarity">
    <text evidence="2">Belongs to the TspO/BZRP family.</text>
</comment>
<dbReference type="PANTHER" id="PTHR10057:SF4">
    <property type="entry name" value="TRANSLOCATOR PROTEIN 2"/>
    <property type="match status" value="1"/>
</dbReference>
<evidence type="ECO:0000256" key="3">
    <source>
        <dbReference type="ARBA" id="ARBA00022692"/>
    </source>
</evidence>
<reference evidence="7" key="1">
    <citation type="submission" date="2025-08" db="UniProtKB">
        <authorList>
            <consortium name="Ensembl"/>
        </authorList>
    </citation>
    <scope>IDENTIFICATION</scope>
</reference>
<dbReference type="GeneTree" id="ENSGT00390000012980"/>
<dbReference type="GeneID" id="102005506"/>
<gene>
    <name evidence="7" type="primary">TSPO2</name>
</gene>
<dbReference type="InterPro" id="IPR004307">
    <property type="entry name" value="TspO_MBR"/>
</dbReference>
<dbReference type="PANTHER" id="PTHR10057">
    <property type="entry name" value="PERIPHERAL-TYPE BENZODIAZEPINE RECEPTOR"/>
    <property type="match status" value="1"/>
</dbReference>
<name>A0A8C2VNL7_CHILA</name>
<dbReference type="Gene3D" id="1.20.1260.100">
    <property type="entry name" value="TspO/MBR protein"/>
    <property type="match status" value="1"/>
</dbReference>
<evidence type="ECO:0000256" key="2">
    <source>
        <dbReference type="ARBA" id="ARBA00007524"/>
    </source>
</evidence>
<proteinExistence type="inferred from homology"/>
<dbReference type="InterPro" id="IPR038330">
    <property type="entry name" value="TspO/MBR-related_sf"/>
</dbReference>
<dbReference type="GO" id="GO:0005741">
    <property type="term" value="C:mitochondrial outer membrane"/>
    <property type="evidence" value="ECO:0007669"/>
    <property type="project" value="TreeGrafter"/>
</dbReference>
<evidence type="ECO:0000256" key="6">
    <source>
        <dbReference type="SAM" id="Phobius"/>
    </source>
</evidence>
<protein>
    <submittedName>
        <fullName evidence="7">Translocator protein 2</fullName>
    </submittedName>
</protein>
<dbReference type="GO" id="GO:0034389">
    <property type="term" value="P:lipid droplet organization"/>
    <property type="evidence" value="ECO:0007669"/>
    <property type="project" value="Ensembl"/>
</dbReference>
<reference evidence="7" key="2">
    <citation type="submission" date="2025-09" db="UniProtKB">
        <authorList>
            <consortium name="Ensembl"/>
        </authorList>
    </citation>
    <scope>IDENTIFICATION</scope>
</reference>
<dbReference type="GO" id="GO:0015485">
    <property type="term" value="F:cholesterol binding"/>
    <property type="evidence" value="ECO:0007669"/>
    <property type="project" value="Ensembl"/>
</dbReference>
<dbReference type="CDD" id="cd15904">
    <property type="entry name" value="TSPO_MBR"/>
    <property type="match status" value="1"/>
</dbReference>
<dbReference type="GO" id="GO:0005783">
    <property type="term" value="C:endoplasmic reticulum"/>
    <property type="evidence" value="ECO:0007669"/>
    <property type="project" value="Ensembl"/>
</dbReference>
<dbReference type="GO" id="GO:0140484">
    <property type="term" value="P:5-aminolevulinic acid import across plasma membrane"/>
    <property type="evidence" value="ECO:0007669"/>
    <property type="project" value="Ensembl"/>
</dbReference>
<dbReference type="CTD" id="222642"/>
<dbReference type="GO" id="GO:0005886">
    <property type="term" value="C:plasma membrane"/>
    <property type="evidence" value="ECO:0007669"/>
    <property type="project" value="Ensembl"/>
</dbReference>
<dbReference type="GO" id="GO:0043353">
    <property type="term" value="P:enucleate erythrocyte differentiation"/>
    <property type="evidence" value="ECO:0007669"/>
    <property type="project" value="Ensembl"/>
</dbReference>
<evidence type="ECO:0000313" key="8">
    <source>
        <dbReference type="Proteomes" id="UP000694398"/>
    </source>
</evidence>
<organism evidence="7 8">
    <name type="scientific">Chinchilla lanigera</name>
    <name type="common">Long-tailed chinchilla</name>
    <name type="synonym">Chinchilla villidera</name>
    <dbReference type="NCBI Taxonomy" id="34839"/>
    <lineage>
        <taxon>Eukaryota</taxon>
        <taxon>Metazoa</taxon>
        <taxon>Chordata</taxon>
        <taxon>Craniata</taxon>
        <taxon>Vertebrata</taxon>
        <taxon>Euteleostomi</taxon>
        <taxon>Mammalia</taxon>
        <taxon>Eutheria</taxon>
        <taxon>Euarchontoglires</taxon>
        <taxon>Glires</taxon>
        <taxon>Rodentia</taxon>
        <taxon>Hystricomorpha</taxon>
        <taxon>Chinchillidae</taxon>
        <taxon>Chinchilla</taxon>
    </lineage>
</organism>
<dbReference type="OMA" id="RDSLCPE"/>
<keyword evidence="4 6" id="KW-1133">Transmembrane helix</keyword>
<sequence>MQSQGPIFVGLPHLGPILFWLFTRYSVTDWCKGLRTLSWCPPYKTVLLVWTTIYSLMGYASYLVWRDLGGGFKWRLALPLGLYAVQLPISWVVLMLFLGAANPGLALLHLLLLYGLVVSMVLVWHPINKLAALLLLPYLAWLTVIAVLTYRLWRDSLCPMAQPQPTGETCS</sequence>
<dbReference type="RefSeq" id="XP_005389723.1">
    <property type="nucleotide sequence ID" value="XM_005389666.1"/>
</dbReference>
<dbReference type="OrthoDB" id="8841220at2759"/>
<keyword evidence="5 6" id="KW-0472">Membrane</keyword>
<keyword evidence="8" id="KW-1185">Reference proteome</keyword>
<feature type="transmembrane region" description="Helical" evidence="6">
    <location>
        <begin position="77"/>
        <end position="98"/>
    </location>
</feature>
<evidence type="ECO:0000256" key="5">
    <source>
        <dbReference type="ARBA" id="ARBA00023136"/>
    </source>
</evidence>
<comment type="subcellular location">
    <subcellularLocation>
        <location evidence="1">Membrane</location>
        <topology evidence="1">Multi-pass membrane protein</topology>
    </subcellularLocation>
</comment>
<dbReference type="PIRSF" id="PIRSF005859">
    <property type="entry name" value="PBR"/>
    <property type="match status" value="1"/>
</dbReference>
<dbReference type="FunFam" id="1.20.1260.100:FF:000001">
    <property type="entry name" value="translocator protein 2"/>
    <property type="match status" value="1"/>
</dbReference>
<dbReference type="GO" id="GO:0140485">
    <property type="term" value="F:5-aminolevulinic acid transmembrane transporter activity"/>
    <property type="evidence" value="ECO:0007669"/>
    <property type="project" value="Ensembl"/>
</dbReference>
<feature type="transmembrane region" description="Helical" evidence="6">
    <location>
        <begin position="131"/>
        <end position="153"/>
    </location>
</feature>
<evidence type="ECO:0000256" key="1">
    <source>
        <dbReference type="ARBA" id="ARBA00004141"/>
    </source>
</evidence>
<feature type="transmembrane region" description="Helical" evidence="6">
    <location>
        <begin position="104"/>
        <end position="124"/>
    </location>
</feature>
<feature type="transmembrane region" description="Helical" evidence="6">
    <location>
        <begin position="47"/>
        <end position="65"/>
    </location>
</feature>
<dbReference type="AlphaFoldDB" id="A0A8C2VNL7"/>
<dbReference type="Ensembl" id="ENSCLAT00000017508.1">
    <property type="protein sequence ID" value="ENSCLAP00000017339.1"/>
    <property type="gene ID" value="ENSCLAG00000011909.1"/>
</dbReference>